<comment type="similarity">
    <text evidence="2 8">Belongs to the nucleobase:cation symporter-2 (NCS2) (TC 2.A.40) family. Azg-like subfamily.</text>
</comment>
<dbReference type="EMBL" id="AEXN01000016">
    <property type="protein sequence ID" value="EGC83997.1"/>
    <property type="molecule type" value="Genomic_DNA"/>
</dbReference>
<keyword evidence="11" id="KW-1185">Reference proteome</keyword>
<feature type="transmembrane region" description="Helical" evidence="9">
    <location>
        <begin position="325"/>
        <end position="346"/>
    </location>
</feature>
<evidence type="ECO:0000256" key="3">
    <source>
        <dbReference type="ARBA" id="ARBA00022448"/>
    </source>
</evidence>
<organism evidence="10 11">
    <name type="scientific">Anaerococcus hydrogenalis ACS-025-V-Sch4</name>
    <dbReference type="NCBI Taxonomy" id="879306"/>
    <lineage>
        <taxon>Bacteria</taxon>
        <taxon>Bacillati</taxon>
        <taxon>Bacillota</taxon>
        <taxon>Tissierellia</taxon>
        <taxon>Tissierellales</taxon>
        <taxon>Peptoniphilaceae</taxon>
        <taxon>Anaerococcus</taxon>
    </lineage>
</organism>
<evidence type="ECO:0000256" key="8">
    <source>
        <dbReference type="PIRNR" id="PIRNR005353"/>
    </source>
</evidence>
<evidence type="ECO:0000256" key="9">
    <source>
        <dbReference type="SAM" id="Phobius"/>
    </source>
</evidence>
<dbReference type="Proteomes" id="UP000005277">
    <property type="component" value="Unassembled WGS sequence"/>
</dbReference>
<feature type="transmembrane region" description="Helical" evidence="9">
    <location>
        <begin position="56"/>
        <end position="77"/>
    </location>
</feature>
<feature type="transmembrane region" description="Helical" evidence="9">
    <location>
        <begin position="107"/>
        <end position="127"/>
    </location>
</feature>
<evidence type="ECO:0000256" key="7">
    <source>
        <dbReference type="ARBA" id="ARBA00023136"/>
    </source>
</evidence>
<accession>F0H0J6</accession>
<dbReference type="GO" id="GO:0005886">
    <property type="term" value="C:plasma membrane"/>
    <property type="evidence" value="ECO:0007669"/>
    <property type="project" value="UniProtKB-SubCell"/>
</dbReference>
<protein>
    <submittedName>
        <fullName evidence="10">Putative permease</fullName>
    </submittedName>
</protein>
<keyword evidence="5 8" id="KW-0812">Transmembrane</keyword>
<dbReference type="GO" id="GO:0005345">
    <property type="term" value="F:purine nucleobase transmembrane transporter activity"/>
    <property type="evidence" value="ECO:0007669"/>
    <property type="project" value="TreeGrafter"/>
</dbReference>
<dbReference type="InterPro" id="IPR006043">
    <property type="entry name" value="NCS2"/>
</dbReference>
<evidence type="ECO:0000313" key="11">
    <source>
        <dbReference type="Proteomes" id="UP000005277"/>
    </source>
</evidence>
<evidence type="ECO:0000256" key="4">
    <source>
        <dbReference type="ARBA" id="ARBA00022475"/>
    </source>
</evidence>
<feature type="transmembrane region" description="Helical" evidence="9">
    <location>
        <begin position="291"/>
        <end position="313"/>
    </location>
</feature>
<feature type="transmembrane region" description="Helical" evidence="9">
    <location>
        <begin position="353"/>
        <end position="375"/>
    </location>
</feature>
<dbReference type="PANTHER" id="PTHR43337">
    <property type="entry name" value="XANTHINE/URACIL PERMEASE C887.17-RELATED"/>
    <property type="match status" value="1"/>
</dbReference>
<keyword evidence="4 8" id="KW-1003">Cell membrane</keyword>
<dbReference type="Pfam" id="PF00860">
    <property type="entry name" value="Xan_ur_permease"/>
    <property type="match status" value="1"/>
</dbReference>
<feature type="transmembrane region" description="Helical" evidence="9">
    <location>
        <begin position="27"/>
        <end position="44"/>
    </location>
</feature>
<evidence type="ECO:0000256" key="5">
    <source>
        <dbReference type="ARBA" id="ARBA00022692"/>
    </source>
</evidence>
<feature type="transmembrane region" description="Helical" evidence="9">
    <location>
        <begin position="249"/>
        <end position="271"/>
    </location>
</feature>
<dbReference type="PANTHER" id="PTHR43337:SF1">
    <property type="entry name" value="XANTHINE_URACIL PERMEASE C887.17-RELATED"/>
    <property type="match status" value="1"/>
</dbReference>
<name>F0H0J6_9FIRM</name>
<dbReference type="OrthoDB" id="9808458at2"/>
<dbReference type="AlphaFoldDB" id="F0H0J6"/>
<feature type="transmembrane region" description="Helical" evidence="9">
    <location>
        <begin position="199"/>
        <end position="217"/>
    </location>
</feature>
<comment type="subcellular location">
    <subcellularLocation>
        <location evidence="1 8">Cell membrane</location>
        <topology evidence="1 8">Multi-pass membrane protein</topology>
    </subcellularLocation>
</comment>
<dbReference type="RefSeq" id="WP_004817202.1">
    <property type="nucleotide sequence ID" value="NZ_AEXN01000016.1"/>
</dbReference>
<reference evidence="10 11" key="1">
    <citation type="submission" date="2011-01" db="EMBL/GenBank/DDBJ databases">
        <authorList>
            <person name="Durkin A.S."/>
            <person name="Madupu R."/>
            <person name="Torralba M."/>
            <person name="Gillis M."/>
            <person name="Methe B."/>
            <person name="Sutton G."/>
            <person name="Nelson K.E."/>
        </authorList>
    </citation>
    <scope>NUCLEOTIDE SEQUENCE [LARGE SCALE GENOMIC DNA]</scope>
    <source>
        <strain evidence="10 11">ACS-025-V-Sch4</strain>
    </source>
</reference>
<feature type="transmembrane region" description="Helical" evidence="9">
    <location>
        <begin position="139"/>
        <end position="162"/>
    </location>
</feature>
<evidence type="ECO:0000313" key="10">
    <source>
        <dbReference type="EMBL" id="EGC83997.1"/>
    </source>
</evidence>
<feature type="transmembrane region" description="Helical" evidence="9">
    <location>
        <begin position="174"/>
        <end position="192"/>
    </location>
</feature>
<keyword evidence="3 8" id="KW-0813">Transport</keyword>
<feature type="transmembrane region" description="Helical" evidence="9">
    <location>
        <begin position="381"/>
        <end position="408"/>
    </location>
</feature>
<sequence length="441" mass="47100">MEKNSNQSLANKIFRLKDHKTDVKTEIMAGITTFMTMSYILAVNPQILGDAGMDKGAVFTATIISSIIAILIMAFYANLPFALAPGMGLNAFFTYTVVMTMGKSWEFALAAVFIEGIVFIILSIFNVREAIFNAIPRSLKTAVSVGIGLFIALIGLLNSTVIVKNDVGLGLGNLVSKESFIFFIGLLIMAVLTARKTKGALLIGIVISTIIAIFTGVSKLPEGGIIQLPPSLSPIFLKLDFSSMLSFEMFSVVFAFLFVDLFDTVGTLTGVATKAKMLDENGELPNAGRALFADSIGTTLGALLGTSTVTTFVESATGVAEGGRTGLTALSAGFCFFLSIFFYPLITIIPAQATAAALVMVGLFMIDSIVDINFGDFTESFPAFMTIIMMPFAYSIAEGIAFGMISYASVKLLTGKGKEVSPLVYVLALVFLLRYIFPLFG</sequence>
<evidence type="ECO:0000256" key="2">
    <source>
        <dbReference type="ARBA" id="ARBA00005697"/>
    </source>
</evidence>
<feature type="transmembrane region" description="Helical" evidence="9">
    <location>
        <begin position="420"/>
        <end position="437"/>
    </location>
</feature>
<proteinExistence type="inferred from homology"/>
<dbReference type="InterPro" id="IPR045018">
    <property type="entry name" value="Azg-like"/>
</dbReference>
<evidence type="ECO:0000256" key="6">
    <source>
        <dbReference type="ARBA" id="ARBA00022989"/>
    </source>
</evidence>
<comment type="caution">
    <text evidence="10">The sequence shown here is derived from an EMBL/GenBank/DDBJ whole genome shotgun (WGS) entry which is preliminary data.</text>
</comment>
<keyword evidence="7 8" id="KW-0472">Membrane</keyword>
<gene>
    <name evidence="10" type="ORF">HMPREF9246_1879</name>
</gene>
<evidence type="ECO:0000256" key="1">
    <source>
        <dbReference type="ARBA" id="ARBA00004651"/>
    </source>
</evidence>
<keyword evidence="6 8" id="KW-1133">Transmembrane helix</keyword>
<dbReference type="InterPro" id="IPR026033">
    <property type="entry name" value="Azg-like_bact_archaea"/>
</dbReference>
<dbReference type="PIRSF" id="PIRSF005353">
    <property type="entry name" value="PbuG"/>
    <property type="match status" value="1"/>
</dbReference>